<comment type="subcellular location">
    <subcellularLocation>
        <location evidence="1">Cytoplasm</location>
    </subcellularLocation>
</comment>
<dbReference type="PATRIC" id="fig|582475.4.peg.4943"/>
<dbReference type="Gene3D" id="3.40.50.2300">
    <property type="match status" value="1"/>
</dbReference>
<dbReference type="SUPFAM" id="SSF52172">
    <property type="entry name" value="CheY-like"/>
    <property type="match status" value="1"/>
</dbReference>
<feature type="DNA-binding region" description="OmpR/PhoB-type" evidence="8">
    <location>
        <begin position="129"/>
        <end position="229"/>
    </location>
</feature>
<dbReference type="InterPro" id="IPR001867">
    <property type="entry name" value="OmpR/PhoB-type_DNA-bd"/>
</dbReference>
<protein>
    <submittedName>
        <fullName evidence="11">Transcriptional regulator</fullName>
    </submittedName>
</protein>
<dbReference type="PANTHER" id="PTHR48111:SF52">
    <property type="entry name" value="TRANSCRIPTIONAL REGULATORY PROTEIN YVRH"/>
    <property type="match status" value="1"/>
</dbReference>
<keyword evidence="4" id="KW-0805">Transcription regulation</keyword>
<organism evidence="11 12">
    <name type="scientific">Lysinibacillus xylanilyticus</name>
    <dbReference type="NCBI Taxonomy" id="582475"/>
    <lineage>
        <taxon>Bacteria</taxon>
        <taxon>Bacillati</taxon>
        <taxon>Bacillota</taxon>
        <taxon>Bacilli</taxon>
        <taxon>Bacillales</taxon>
        <taxon>Bacillaceae</taxon>
        <taxon>Lysinibacillus</taxon>
    </lineage>
</organism>
<dbReference type="GO" id="GO:0000976">
    <property type="term" value="F:transcription cis-regulatory region binding"/>
    <property type="evidence" value="ECO:0007669"/>
    <property type="project" value="TreeGrafter"/>
</dbReference>
<dbReference type="InterPro" id="IPR036388">
    <property type="entry name" value="WH-like_DNA-bd_sf"/>
</dbReference>
<dbReference type="GO" id="GO:0005829">
    <property type="term" value="C:cytosol"/>
    <property type="evidence" value="ECO:0007669"/>
    <property type="project" value="TreeGrafter"/>
</dbReference>
<proteinExistence type="predicted"/>
<dbReference type="PROSITE" id="PS50110">
    <property type="entry name" value="RESPONSE_REGULATORY"/>
    <property type="match status" value="1"/>
</dbReference>
<evidence type="ECO:0000259" key="9">
    <source>
        <dbReference type="PROSITE" id="PS50110"/>
    </source>
</evidence>
<gene>
    <name evidence="11" type="ORF">ACZ11_14295</name>
</gene>
<dbReference type="AlphaFoldDB" id="A0A0K9F9D2"/>
<dbReference type="Pfam" id="PF00072">
    <property type="entry name" value="Response_reg"/>
    <property type="match status" value="1"/>
</dbReference>
<comment type="caution">
    <text evidence="11">The sequence shown here is derived from an EMBL/GenBank/DDBJ whole genome shotgun (WGS) entry which is preliminary data.</text>
</comment>
<evidence type="ECO:0000256" key="2">
    <source>
        <dbReference type="ARBA" id="ARBA00022553"/>
    </source>
</evidence>
<evidence type="ECO:0000256" key="4">
    <source>
        <dbReference type="ARBA" id="ARBA00023015"/>
    </source>
</evidence>
<sequence length="233" mass="26514">MQDASILVLEDERAIAEMIEIILRKEGFLNITLCDTVQEAKRKIETKVFDFYLLDIMLPDGSGLDMANMIREQSEAPIFFLTAKGSDADKLRGFMNGADDYITKPFNPLELVARVKVQLTRYMKKKKAPSSHLFSCSRFTFDIDAAEVTVNGTKEIISGRLFYLLKYLCENAGQVLSKEQIYERVWGDCLFDDNTVMVHIRKLREKIEKNPGKPTCIITVRGIGYKLVGDVHS</sequence>
<dbReference type="PANTHER" id="PTHR48111">
    <property type="entry name" value="REGULATOR OF RPOS"/>
    <property type="match status" value="1"/>
</dbReference>
<dbReference type="Gene3D" id="6.10.250.690">
    <property type="match status" value="1"/>
</dbReference>
<dbReference type="GeneID" id="96599400"/>
<dbReference type="Pfam" id="PF00486">
    <property type="entry name" value="Trans_reg_C"/>
    <property type="match status" value="1"/>
</dbReference>
<dbReference type="Proteomes" id="UP000037326">
    <property type="component" value="Unassembled WGS sequence"/>
</dbReference>
<accession>A0A0K9F9D2</accession>
<evidence type="ECO:0000256" key="7">
    <source>
        <dbReference type="PROSITE-ProRule" id="PRU00169"/>
    </source>
</evidence>
<dbReference type="RefSeq" id="WP_049667227.1">
    <property type="nucleotide sequence ID" value="NZ_JBIVOC010000013.1"/>
</dbReference>
<dbReference type="Gene3D" id="1.10.10.10">
    <property type="entry name" value="Winged helix-like DNA-binding domain superfamily/Winged helix DNA-binding domain"/>
    <property type="match status" value="1"/>
</dbReference>
<evidence type="ECO:0000256" key="8">
    <source>
        <dbReference type="PROSITE-ProRule" id="PRU01091"/>
    </source>
</evidence>
<reference evidence="12" key="1">
    <citation type="submission" date="2015-07" db="EMBL/GenBank/DDBJ databases">
        <authorList>
            <consortium name="Consortium for Microbial Forensics and Genomics (microFORGE)"/>
            <person name="Knight B.M."/>
            <person name="Roberts D.P."/>
            <person name="Lin D."/>
            <person name="Hari K."/>
            <person name="Fletcher J."/>
            <person name="Melcher U."/>
            <person name="Blagden T."/>
            <person name="Winegar R.A."/>
        </authorList>
    </citation>
    <scope>NUCLEOTIDE SEQUENCE [LARGE SCALE GENOMIC DNA]</scope>
    <source>
        <strain evidence="12">DSM 23493</strain>
    </source>
</reference>
<evidence type="ECO:0000259" key="10">
    <source>
        <dbReference type="PROSITE" id="PS51755"/>
    </source>
</evidence>
<dbReference type="SMART" id="SM00862">
    <property type="entry name" value="Trans_reg_C"/>
    <property type="match status" value="1"/>
</dbReference>
<dbReference type="InterPro" id="IPR039420">
    <property type="entry name" value="WalR-like"/>
</dbReference>
<dbReference type="EMBL" id="LFXJ01000006">
    <property type="protein sequence ID" value="KMY30803.1"/>
    <property type="molecule type" value="Genomic_DNA"/>
</dbReference>
<dbReference type="SMART" id="SM00448">
    <property type="entry name" value="REC"/>
    <property type="match status" value="1"/>
</dbReference>
<dbReference type="InterPro" id="IPR001789">
    <property type="entry name" value="Sig_transdc_resp-reg_receiver"/>
</dbReference>
<dbReference type="PROSITE" id="PS51755">
    <property type="entry name" value="OMPR_PHOB"/>
    <property type="match status" value="1"/>
</dbReference>
<dbReference type="InterPro" id="IPR011006">
    <property type="entry name" value="CheY-like_superfamily"/>
</dbReference>
<evidence type="ECO:0000313" key="11">
    <source>
        <dbReference type="EMBL" id="KMY30803.1"/>
    </source>
</evidence>
<dbReference type="CDD" id="cd17574">
    <property type="entry name" value="REC_OmpR"/>
    <property type="match status" value="1"/>
</dbReference>
<evidence type="ECO:0000256" key="5">
    <source>
        <dbReference type="ARBA" id="ARBA00023125"/>
    </source>
</evidence>
<keyword evidence="6" id="KW-0804">Transcription</keyword>
<dbReference type="OrthoDB" id="9790442at2"/>
<feature type="domain" description="Response regulatory" evidence="9">
    <location>
        <begin position="5"/>
        <end position="119"/>
    </location>
</feature>
<evidence type="ECO:0000256" key="6">
    <source>
        <dbReference type="ARBA" id="ARBA00023163"/>
    </source>
</evidence>
<keyword evidence="3" id="KW-0902">Two-component regulatory system</keyword>
<dbReference type="CDD" id="cd00383">
    <property type="entry name" value="trans_reg_C"/>
    <property type="match status" value="1"/>
</dbReference>
<feature type="modified residue" description="4-aspartylphosphate" evidence="7">
    <location>
        <position position="55"/>
    </location>
</feature>
<dbReference type="GO" id="GO:0000156">
    <property type="term" value="F:phosphorelay response regulator activity"/>
    <property type="evidence" value="ECO:0007669"/>
    <property type="project" value="TreeGrafter"/>
</dbReference>
<evidence type="ECO:0000256" key="3">
    <source>
        <dbReference type="ARBA" id="ARBA00023012"/>
    </source>
</evidence>
<dbReference type="FunFam" id="1.10.10.10:FF:000018">
    <property type="entry name" value="DNA-binding response regulator ResD"/>
    <property type="match status" value="1"/>
</dbReference>
<name>A0A0K9F9D2_9BACI</name>
<evidence type="ECO:0000256" key="1">
    <source>
        <dbReference type="ARBA" id="ARBA00004496"/>
    </source>
</evidence>
<dbReference type="GO" id="GO:0006355">
    <property type="term" value="P:regulation of DNA-templated transcription"/>
    <property type="evidence" value="ECO:0007669"/>
    <property type="project" value="InterPro"/>
</dbReference>
<keyword evidence="5 8" id="KW-0238">DNA-binding</keyword>
<evidence type="ECO:0000313" key="12">
    <source>
        <dbReference type="Proteomes" id="UP000037326"/>
    </source>
</evidence>
<feature type="domain" description="OmpR/PhoB-type" evidence="10">
    <location>
        <begin position="129"/>
        <end position="229"/>
    </location>
</feature>
<dbReference type="GO" id="GO:0032993">
    <property type="term" value="C:protein-DNA complex"/>
    <property type="evidence" value="ECO:0007669"/>
    <property type="project" value="TreeGrafter"/>
</dbReference>
<keyword evidence="2 7" id="KW-0597">Phosphoprotein</keyword>